<keyword evidence="4" id="KW-1185">Reference proteome</keyword>
<dbReference type="AlphaFoldDB" id="A0A336K2E7"/>
<evidence type="ECO:0000313" key="4">
    <source>
        <dbReference type="Proteomes" id="UP000256343"/>
    </source>
</evidence>
<accession>A0A336K2E7</accession>
<name>A0A336K2E7_9BRAD</name>
<sequence length="112" mass="12252">MPMMLQGTVAFEPEFVGNLAWLTRALIARDIDPDGVTIAKDLAGAGAMPRTSGVRYVYTVSTGDGDFVVIETCDARFLEQFLNRLETEDDAPTALPPKGMFARLTRWMSPPA</sequence>
<evidence type="ECO:0000313" key="3">
    <source>
        <dbReference type="Proteomes" id="UP000252631"/>
    </source>
</evidence>
<reference evidence="2 3" key="1">
    <citation type="submission" date="2017-08" db="EMBL/GenBank/DDBJ databases">
        <authorList>
            <person name="de Groot N.N."/>
        </authorList>
    </citation>
    <scope>NUCLEOTIDE SEQUENCE [LARGE SCALE GENOMIC DNA]</scope>
    <source>
        <strain evidence="2 3">JA575</strain>
    </source>
</reference>
<organism evidence="2 3">
    <name type="scientific">Rhodopseudomonas pentothenatexigens</name>
    <dbReference type="NCBI Taxonomy" id="999699"/>
    <lineage>
        <taxon>Bacteria</taxon>
        <taxon>Pseudomonadati</taxon>
        <taxon>Pseudomonadota</taxon>
        <taxon>Alphaproteobacteria</taxon>
        <taxon>Hyphomicrobiales</taxon>
        <taxon>Nitrobacteraceae</taxon>
        <taxon>Rhodopseudomonas</taxon>
    </lineage>
</organism>
<evidence type="ECO:0000313" key="1">
    <source>
        <dbReference type="EMBL" id="RED29202.1"/>
    </source>
</evidence>
<evidence type="ECO:0000313" key="2">
    <source>
        <dbReference type="EMBL" id="SSW92401.1"/>
    </source>
</evidence>
<dbReference type="Proteomes" id="UP000256343">
    <property type="component" value="Unassembled WGS sequence"/>
</dbReference>
<dbReference type="OrthoDB" id="8236569at2"/>
<dbReference type="RefSeq" id="WP_114359737.1">
    <property type="nucleotide sequence ID" value="NZ_QRDT01000019.1"/>
</dbReference>
<protein>
    <submittedName>
        <fullName evidence="2">Uncharacterized protein</fullName>
    </submittedName>
</protein>
<proteinExistence type="predicted"/>
<reference evidence="1 4" key="2">
    <citation type="submission" date="2018-07" db="EMBL/GenBank/DDBJ databases">
        <title>Genomic Encyclopedia of Archaeal and Bacterial Type Strains, Phase II (KMG-II): from individual species to whole genera.</title>
        <authorList>
            <person name="Goeker M."/>
        </authorList>
    </citation>
    <scope>NUCLEOTIDE SEQUENCE [LARGE SCALE GENOMIC DNA]</scope>
    <source>
        <strain evidence="1 4">JA575</strain>
    </source>
</reference>
<dbReference type="Proteomes" id="UP000252631">
    <property type="component" value="Unassembled WGS sequence"/>
</dbReference>
<dbReference type="EMBL" id="QRDT01000019">
    <property type="protein sequence ID" value="RED29202.1"/>
    <property type="molecule type" value="Genomic_DNA"/>
</dbReference>
<gene>
    <name evidence="1" type="ORF">BJ125_11971</name>
    <name evidence="2" type="ORF">SAMN05892882_11971</name>
</gene>
<dbReference type="EMBL" id="UFQQ01000019">
    <property type="protein sequence ID" value="SSW92401.1"/>
    <property type="molecule type" value="Genomic_DNA"/>
</dbReference>